<dbReference type="NCBIfam" id="TIGR02444">
    <property type="entry name" value="TIGR02444 family protein"/>
    <property type="match status" value="1"/>
</dbReference>
<sequence length="164" mass="18274">MKKIPASPPADLWSFALACYARPGVEQACLDLQAKGADVCLLLCAAWLESRAIECRAPRVAQLKTAAENWQSSVVEPLRQLRHAWKTSSEQDPALARLRERIKELELDAERVQLARLEESCRGWEERSMESGWLARLAPDTADRAALQQLRDAAHETQLALASG</sequence>
<evidence type="ECO:0000313" key="3">
    <source>
        <dbReference type="EMBL" id="SDM00383.1"/>
    </source>
</evidence>
<evidence type="ECO:0000313" key="5">
    <source>
        <dbReference type="Proteomes" id="UP000182276"/>
    </source>
</evidence>
<feature type="coiled-coil region" evidence="1">
    <location>
        <begin position="95"/>
        <end position="127"/>
    </location>
</feature>
<dbReference type="InterPro" id="IPR012659">
    <property type="entry name" value="CHP02444"/>
</dbReference>
<reference evidence="3 5" key="2">
    <citation type="submission" date="2016-10" db="EMBL/GenBank/DDBJ databases">
        <authorList>
            <person name="Varghese N."/>
            <person name="Submissions S."/>
        </authorList>
    </citation>
    <scope>NUCLEOTIDE SEQUENCE [LARGE SCALE GENOMIC DNA]</scope>
    <source>
        <strain evidence="3 5">DSM 6083</strain>
    </source>
</reference>
<dbReference type="EMBL" id="FNHO01000001">
    <property type="protein sequence ID" value="SDM00383.1"/>
    <property type="molecule type" value="Genomic_DNA"/>
</dbReference>
<protein>
    <submittedName>
        <fullName evidence="3">TIGR02444 family protein</fullName>
    </submittedName>
</protein>
<evidence type="ECO:0000313" key="2">
    <source>
        <dbReference type="EMBL" id="AJE13966.1"/>
    </source>
</evidence>
<keyword evidence="5" id="KW-1185">Reference proteome</keyword>
<keyword evidence="1" id="KW-0175">Coiled coil</keyword>
<dbReference type="KEGG" id="pbm:CL52_02480"/>
<gene>
    <name evidence="2" type="ORF">CL52_02480</name>
    <name evidence="3" type="ORF">SAMN05660875_101510</name>
</gene>
<dbReference type="Proteomes" id="UP000182276">
    <property type="component" value="Unassembled WGS sequence"/>
</dbReference>
<evidence type="ECO:0000256" key="1">
    <source>
        <dbReference type="SAM" id="Coils"/>
    </source>
</evidence>
<dbReference type="Pfam" id="PF09523">
    <property type="entry name" value="DUF2390"/>
    <property type="match status" value="1"/>
</dbReference>
<evidence type="ECO:0000313" key="4">
    <source>
        <dbReference type="Proteomes" id="UP000031271"/>
    </source>
</evidence>
<dbReference type="Proteomes" id="UP000031271">
    <property type="component" value="Chromosome"/>
</dbReference>
<reference evidence="2 4" key="3">
    <citation type="journal article" name="Genome Announc.">
        <title>Complete Genome Sequence of Pseudomonas balearica DSM 6083T.</title>
        <authorList>
            <person name="Bennasar-Figueras A."/>
            <person name="Salva-Serra F."/>
            <person name="Jaen-Luchoro D."/>
            <person name="Segui C."/>
            <person name="Aliaga F."/>
            <person name="Busquets A."/>
            <person name="Gomila M."/>
            <person name="Moore E.R."/>
            <person name="Lalucat J."/>
        </authorList>
    </citation>
    <scope>NUCLEOTIDE SEQUENCE [LARGE SCALE GENOMIC DNA]</scope>
    <source>
        <strain evidence="4">DSM 6083</strain>
        <strain evidence="2">DSM6083</strain>
    </source>
</reference>
<dbReference type="EMBL" id="CP007511">
    <property type="protein sequence ID" value="AJE13966.1"/>
    <property type="molecule type" value="Genomic_DNA"/>
</dbReference>
<proteinExistence type="predicted"/>
<organism evidence="2 4">
    <name type="scientific">Stutzerimonas balearica DSM 6083</name>
    <dbReference type="NCBI Taxonomy" id="1123016"/>
    <lineage>
        <taxon>Bacteria</taxon>
        <taxon>Pseudomonadati</taxon>
        <taxon>Pseudomonadota</taxon>
        <taxon>Gammaproteobacteria</taxon>
        <taxon>Pseudomonadales</taxon>
        <taxon>Pseudomonadaceae</taxon>
        <taxon>Stutzerimonas</taxon>
    </lineage>
</organism>
<dbReference type="GeneID" id="77258789"/>
<dbReference type="RefSeq" id="WP_043218255.1">
    <property type="nucleotide sequence ID" value="NZ_CP007511.1"/>
</dbReference>
<dbReference type="AlphaFoldDB" id="A0A8D3XZ95"/>
<accession>A0A8D3XZ95</accession>
<reference evidence="4" key="1">
    <citation type="submission" date="2014-03" db="EMBL/GenBank/DDBJ databases">
        <title>Complete genome of Pseudomonas balearica DSM 6083T, a sewage water isolate from an enrichment with 2-methylnaphthalene.</title>
        <authorList>
            <person name="Salva-Serra F."/>
            <person name="Jaen-Luchoro D."/>
            <person name="Busquets A."/>
            <person name="Pena A."/>
            <person name="Gomila M."/>
            <person name="Bosch R."/>
            <person name="Nogales B."/>
            <person name="Garcia-Valdes E."/>
            <person name="Lalucat J."/>
            <person name="Bennasar A."/>
        </authorList>
    </citation>
    <scope>NUCLEOTIDE SEQUENCE [LARGE SCALE GENOMIC DNA]</scope>
    <source>
        <strain evidence="4">DSM 6083</strain>
    </source>
</reference>
<name>A0A8D3XZ95_9GAMM</name>